<dbReference type="Pfam" id="PF09678">
    <property type="entry name" value="Caa3_CtaG"/>
    <property type="match status" value="1"/>
</dbReference>
<evidence type="ECO:0000256" key="3">
    <source>
        <dbReference type="ARBA" id="ARBA00022692"/>
    </source>
</evidence>
<evidence type="ECO:0000256" key="4">
    <source>
        <dbReference type="ARBA" id="ARBA00022989"/>
    </source>
</evidence>
<feature type="transmembrane region" description="Helical" evidence="6">
    <location>
        <begin position="20"/>
        <end position="45"/>
    </location>
</feature>
<reference evidence="7 8" key="1">
    <citation type="submission" date="2021-03" db="EMBL/GenBank/DDBJ databases">
        <title>The first data on the complete genome of the tetrodotoxin-producing bacterium.</title>
        <authorList>
            <person name="Melnikova D.I."/>
            <person name="Nijland R."/>
            <person name="Magarlamov T.Y."/>
        </authorList>
    </citation>
    <scope>NUCLEOTIDE SEQUENCE [LARGE SCALE GENOMIC DNA]</scope>
    <source>
        <strain evidence="7 8">1839</strain>
    </source>
</reference>
<keyword evidence="2" id="KW-1003">Cell membrane</keyword>
<sequence length="271" mass="30417">MNILNHIHHSDPAHIEHTVLVLPQLLLALPFVVVLVMYILAVAVSNKKHKKWPIYRTVCWILGVLFAVVSVAGPLAIRAHTDFTAHMFGHLLLGMLAPLLMALAAPMTLILRTLNVPQARKFSKLLKSWPSQMLTNPVIASLLNVGGLWILYTTDLYSLMHQSTLLHLIIHFHVFAAGYLFTISMIYIDPIFHRTSFIFRAIIFVAALAGHGILSKFIYANPPNGVPADQAETGGMVMYYGGDIIDVFIIFILCFQWFRSTRPRIKIAINQ</sequence>
<evidence type="ECO:0000313" key="7">
    <source>
        <dbReference type="EMBL" id="QVY63547.1"/>
    </source>
</evidence>
<dbReference type="EMBL" id="CP071709">
    <property type="protein sequence ID" value="QVY63547.1"/>
    <property type="molecule type" value="Genomic_DNA"/>
</dbReference>
<evidence type="ECO:0000256" key="2">
    <source>
        <dbReference type="ARBA" id="ARBA00022475"/>
    </source>
</evidence>
<evidence type="ECO:0000256" key="5">
    <source>
        <dbReference type="ARBA" id="ARBA00023136"/>
    </source>
</evidence>
<dbReference type="InterPro" id="IPR019108">
    <property type="entry name" value="Caa3_assmbl_CtaG-rel"/>
</dbReference>
<feature type="transmembrane region" description="Helical" evidence="6">
    <location>
        <begin position="133"/>
        <end position="152"/>
    </location>
</feature>
<keyword evidence="4 6" id="KW-1133">Transmembrane helix</keyword>
<feature type="transmembrane region" description="Helical" evidence="6">
    <location>
        <begin position="57"/>
        <end position="77"/>
    </location>
</feature>
<evidence type="ECO:0000256" key="6">
    <source>
        <dbReference type="SAM" id="Phobius"/>
    </source>
</evidence>
<accession>A0ABX8FHN9</accession>
<feature type="transmembrane region" description="Helical" evidence="6">
    <location>
        <begin position="164"/>
        <end position="188"/>
    </location>
</feature>
<comment type="subcellular location">
    <subcellularLocation>
        <location evidence="1">Cell membrane</location>
        <topology evidence="1">Multi-pass membrane protein</topology>
    </subcellularLocation>
</comment>
<proteinExistence type="predicted"/>
<evidence type="ECO:0000256" key="1">
    <source>
        <dbReference type="ARBA" id="ARBA00004651"/>
    </source>
</evidence>
<keyword evidence="5 6" id="KW-0472">Membrane</keyword>
<name>A0ABX8FHN9_9BACI</name>
<keyword evidence="8" id="KW-1185">Reference proteome</keyword>
<feature type="transmembrane region" description="Helical" evidence="6">
    <location>
        <begin position="197"/>
        <end position="219"/>
    </location>
</feature>
<feature type="transmembrane region" description="Helical" evidence="6">
    <location>
        <begin position="89"/>
        <end position="112"/>
    </location>
</feature>
<organism evidence="7 8">
    <name type="scientific">Cytobacillus gottheilii</name>
    <dbReference type="NCBI Taxonomy" id="859144"/>
    <lineage>
        <taxon>Bacteria</taxon>
        <taxon>Bacillati</taxon>
        <taxon>Bacillota</taxon>
        <taxon>Bacilli</taxon>
        <taxon>Bacillales</taxon>
        <taxon>Bacillaceae</taxon>
        <taxon>Cytobacillus</taxon>
    </lineage>
</organism>
<dbReference type="RefSeq" id="WP_214478681.1">
    <property type="nucleotide sequence ID" value="NZ_CP071709.1"/>
</dbReference>
<dbReference type="Proteomes" id="UP000679247">
    <property type="component" value="Chromosome"/>
</dbReference>
<keyword evidence="3 6" id="KW-0812">Transmembrane</keyword>
<gene>
    <name evidence="7" type="ORF">J1899_11075</name>
</gene>
<evidence type="ECO:0000313" key="8">
    <source>
        <dbReference type="Proteomes" id="UP000679247"/>
    </source>
</evidence>
<feature type="transmembrane region" description="Helical" evidence="6">
    <location>
        <begin position="239"/>
        <end position="258"/>
    </location>
</feature>
<protein>
    <submittedName>
        <fullName evidence="7">Cytochrome c oxidase assembly protein</fullName>
    </submittedName>
</protein>